<evidence type="ECO:0000256" key="9">
    <source>
        <dbReference type="ARBA" id="ARBA00023237"/>
    </source>
</evidence>
<dbReference type="Gene3D" id="2.40.170.20">
    <property type="entry name" value="TonB-dependent receptor, beta-barrel domain"/>
    <property type="match status" value="1"/>
</dbReference>
<feature type="domain" description="TonB-dependent receptor plug" evidence="14">
    <location>
        <begin position="61"/>
        <end position="164"/>
    </location>
</feature>
<evidence type="ECO:0000256" key="8">
    <source>
        <dbReference type="ARBA" id="ARBA00023170"/>
    </source>
</evidence>
<evidence type="ECO:0000313" key="16">
    <source>
        <dbReference type="Proteomes" id="UP000256900"/>
    </source>
</evidence>
<comment type="caution">
    <text evidence="15">The sequence shown here is derived from an EMBL/GenBank/DDBJ whole genome shotgun (WGS) entry which is preliminary data.</text>
</comment>
<dbReference type="GO" id="GO:0015344">
    <property type="term" value="F:siderophore uptake transmembrane transporter activity"/>
    <property type="evidence" value="ECO:0007669"/>
    <property type="project" value="TreeGrafter"/>
</dbReference>
<dbReference type="CDD" id="cd01347">
    <property type="entry name" value="ligand_gated_channel"/>
    <property type="match status" value="1"/>
</dbReference>
<dbReference type="SUPFAM" id="SSF56935">
    <property type="entry name" value="Porins"/>
    <property type="match status" value="1"/>
</dbReference>
<evidence type="ECO:0000256" key="11">
    <source>
        <dbReference type="RuleBase" id="RU003357"/>
    </source>
</evidence>
<keyword evidence="9 10" id="KW-0998">Cell outer membrane</keyword>
<reference evidence="15 16" key="1">
    <citation type="submission" date="2018-08" db="EMBL/GenBank/DDBJ databases">
        <title>Genomic Encyclopedia of Type Strains, Phase IV (KMG-IV): sequencing the most valuable type-strain genomes for metagenomic binning, comparative biology and taxonomic classification.</title>
        <authorList>
            <person name="Goeker M."/>
        </authorList>
    </citation>
    <scope>NUCLEOTIDE SEQUENCE [LARGE SCALE GENOMIC DNA]</scope>
    <source>
        <strain evidence="15 16">BW863</strain>
    </source>
</reference>
<evidence type="ECO:0000256" key="1">
    <source>
        <dbReference type="ARBA" id="ARBA00004571"/>
    </source>
</evidence>
<evidence type="ECO:0000256" key="7">
    <source>
        <dbReference type="ARBA" id="ARBA00023136"/>
    </source>
</evidence>
<evidence type="ECO:0000256" key="2">
    <source>
        <dbReference type="ARBA" id="ARBA00022448"/>
    </source>
</evidence>
<evidence type="ECO:0000256" key="6">
    <source>
        <dbReference type="ARBA" id="ARBA00023077"/>
    </source>
</evidence>
<dbReference type="EMBL" id="QUMO01000002">
    <property type="protein sequence ID" value="REF87310.1"/>
    <property type="molecule type" value="Genomic_DNA"/>
</dbReference>
<feature type="domain" description="TonB-dependent receptor-like beta-barrel" evidence="13">
    <location>
        <begin position="236"/>
        <end position="683"/>
    </location>
</feature>
<evidence type="ECO:0000256" key="5">
    <source>
        <dbReference type="ARBA" id="ARBA00022729"/>
    </source>
</evidence>
<organism evidence="15 16">
    <name type="scientific">Methylovirgula ligni</name>
    <dbReference type="NCBI Taxonomy" id="569860"/>
    <lineage>
        <taxon>Bacteria</taxon>
        <taxon>Pseudomonadati</taxon>
        <taxon>Pseudomonadota</taxon>
        <taxon>Alphaproteobacteria</taxon>
        <taxon>Hyphomicrobiales</taxon>
        <taxon>Beijerinckiaceae</taxon>
        <taxon>Methylovirgula</taxon>
    </lineage>
</organism>
<dbReference type="InterPro" id="IPR036942">
    <property type="entry name" value="Beta-barrel_TonB_sf"/>
</dbReference>
<protein>
    <submittedName>
        <fullName evidence="15">Hemoglobin/transferrin/lactoferrin receptor protein</fullName>
    </submittedName>
</protein>
<dbReference type="PANTHER" id="PTHR30069:SF29">
    <property type="entry name" value="HEMOGLOBIN AND HEMOGLOBIN-HAPTOGLOBIN-BINDING PROTEIN 1-RELATED"/>
    <property type="match status" value="1"/>
</dbReference>
<evidence type="ECO:0000256" key="4">
    <source>
        <dbReference type="ARBA" id="ARBA00022692"/>
    </source>
</evidence>
<proteinExistence type="inferred from homology"/>
<feature type="region of interest" description="Disordered" evidence="12">
    <location>
        <begin position="15"/>
        <end position="49"/>
    </location>
</feature>
<dbReference type="InterPro" id="IPR000531">
    <property type="entry name" value="Beta-barrel_TonB"/>
</dbReference>
<dbReference type="AlphaFoldDB" id="A0A3D9YZX1"/>
<evidence type="ECO:0000259" key="14">
    <source>
        <dbReference type="Pfam" id="PF07715"/>
    </source>
</evidence>
<sequence>MGIVMATTALTPLNAARSQEAGTSRPQTLPQVEVTTQGGPPSKAHPIVGPIGGNLPKPKSLRQVTQNVSVVDRQQLELTNPPTLLDALGQVPGVEISRTGGLGGQIYLRGFSTNNWRVPLFVDGDRLQGRNTLQLAYFQPDEIEQIDVIRGPASVLYGSDAMGGLINVIMRHPTADPDGPFRFAGGGVSFGFGSNGTALSNYQWVEAAGLGFNIRSSIGEQKSNSYETPNGLARNSDYRDLDAGLTIEYTPVANQHLSGTFHESIETDGRAGGVGGAPGYPYLQVRQSPNDLMMGRVDYSGDFAEGPFSHIEASGYIDYFDTHVLTLNTSSATKIVNSNSHVIGPETVGGRVLGVVVPLSGPGWGRLDLKVGADSFREYRPGSTLYSATETLATGAIKISPEAQNVPNSQQLNVGVFGLAEWTPIAPLTFSAGQRVDYFDTSSATSPLASPALLPAYESANNSRVAPTESIGAVVRLLPVFDLIGDIQTSFHEPTDTELFSSTASTIPNPYLKPETGLTYEGGFRFHTGDATLTATAYHSVYQNLILTVPVTYDGLNTYTQQQNAGDAQIDGIEIEERWQATPSINLFANITAIRGTNTTTGVPLPYISPLRGRTGIQYAPPDSGYSVEGVVNWAAAKTRIDPSQELSTSGYAVANLYATLQLGKLVSPALGDTRLSLGVENIFDTAYADAATFANVAYDRSVTNPLLEPGRNFTVKVTHTF</sequence>
<accession>A0A3D9YZX1</accession>
<dbReference type="OrthoDB" id="9760333at2"/>
<dbReference type="GO" id="GO:0009279">
    <property type="term" value="C:cell outer membrane"/>
    <property type="evidence" value="ECO:0007669"/>
    <property type="project" value="UniProtKB-SubCell"/>
</dbReference>
<keyword evidence="6 11" id="KW-0798">TonB box</keyword>
<evidence type="ECO:0000259" key="13">
    <source>
        <dbReference type="Pfam" id="PF00593"/>
    </source>
</evidence>
<dbReference type="InterPro" id="IPR012910">
    <property type="entry name" value="Plug_dom"/>
</dbReference>
<evidence type="ECO:0000256" key="3">
    <source>
        <dbReference type="ARBA" id="ARBA00022452"/>
    </source>
</evidence>
<keyword evidence="5" id="KW-0732">Signal</keyword>
<name>A0A3D9YZX1_9HYPH</name>
<keyword evidence="2 10" id="KW-0813">Transport</keyword>
<keyword evidence="16" id="KW-1185">Reference proteome</keyword>
<keyword evidence="3 10" id="KW-1134">Transmembrane beta strand</keyword>
<dbReference type="Gene3D" id="2.170.130.10">
    <property type="entry name" value="TonB-dependent receptor, plug domain"/>
    <property type="match status" value="1"/>
</dbReference>
<dbReference type="InterPro" id="IPR037066">
    <property type="entry name" value="Plug_dom_sf"/>
</dbReference>
<keyword evidence="8 15" id="KW-0675">Receptor</keyword>
<evidence type="ECO:0000256" key="10">
    <source>
        <dbReference type="PROSITE-ProRule" id="PRU01360"/>
    </source>
</evidence>
<comment type="subcellular location">
    <subcellularLocation>
        <location evidence="1 10">Cell outer membrane</location>
        <topology evidence="1 10">Multi-pass membrane protein</topology>
    </subcellularLocation>
</comment>
<dbReference type="PANTHER" id="PTHR30069">
    <property type="entry name" value="TONB-DEPENDENT OUTER MEMBRANE RECEPTOR"/>
    <property type="match status" value="1"/>
</dbReference>
<dbReference type="InterPro" id="IPR039426">
    <property type="entry name" value="TonB-dep_rcpt-like"/>
</dbReference>
<dbReference type="PROSITE" id="PS52016">
    <property type="entry name" value="TONB_DEPENDENT_REC_3"/>
    <property type="match status" value="1"/>
</dbReference>
<dbReference type="Pfam" id="PF07715">
    <property type="entry name" value="Plug"/>
    <property type="match status" value="1"/>
</dbReference>
<evidence type="ECO:0000256" key="12">
    <source>
        <dbReference type="SAM" id="MobiDB-lite"/>
    </source>
</evidence>
<keyword evidence="7 10" id="KW-0472">Membrane</keyword>
<keyword evidence="4 10" id="KW-0812">Transmembrane</keyword>
<comment type="similarity">
    <text evidence="10 11">Belongs to the TonB-dependent receptor family.</text>
</comment>
<feature type="compositionally biased region" description="Polar residues" evidence="12">
    <location>
        <begin position="15"/>
        <end position="39"/>
    </location>
</feature>
<evidence type="ECO:0000313" key="15">
    <source>
        <dbReference type="EMBL" id="REF87310.1"/>
    </source>
</evidence>
<dbReference type="Pfam" id="PF00593">
    <property type="entry name" value="TonB_dep_Rec_b-barrel"/>
    <property type="match status" value="1"/>
</dbReference>
<dbReference type="GO" id="GO:0044718">
    <property type="term" value="P:siderophore transmembrane transport"/>
    <property type="evidence" value="ECO:0007669"/>
    <property type="project" value="TreeGrafter"/>
</dbReference>
<dbReference type="RefSeq" id="WP_115835533.1">
    <property type="nucleotide sequence ID" value="NZ_CP025086.1"/>
</dbReference>
<gene>
    <name evidence="15" type="ORF">DES32_0930</name>
</gene>
<dbReference type="Proteomes" id="UP000256900">
    <property type="component" value="Unassembled WGS sequence"/>
</dbReference>